<accession>A0A4D4J1M5</accession>
<keyword evidence="2" id="KW-1185">Reference proteome</keyword>
<evidence type="ECO:0000313" key="2">
    <source>
        <dbReference type="Proteomes" id="UP000298860"/>
    </source>
</evidence>
<name>A0A4D4J1M5_9PSEU</name>
<dbReference type="Pfam" id="PF19562">
    <property type="entry name" value="DUF6084"/>
    <property type="match status" value="1"/>
</dbReference>
<protein>
    <submittedName>
        <fullName evidence="1">Uncharacterized protein</fullName>
    </submittedName>
</protein>
<dbReference type="AlphaFoldDB" id="A0A4D4J1M5"/>
<dbReference type="EMBL" id="BJFL01000001">
    <property type="protein sequence ID" value="GDY28426.1"/>
    <property type="molecule type" value="Genomic_DNA"/>
</dbReference>
<dbReference type="InterPro" id="IPR045730">
    <property type="entry name" value="DUF6084"/>
</dbReference>
<dbReference type="RefSeq" id="WP_137811656.1">
    <property type="nucleotide sequence ID" value="NZ_BJFL01000001.1"/>
</dbReference>
<evidence type="ECO:0000313" key="1">
    <source>
        <dbReference type="EMBL" id="GDY28426.1"/>
    </source>
</evidence>
<comment type="caution">
    <text evidence="1">The sequence shown here is derived from an EMBL/GenBank/DDBJ whole genome shotgun (WGS) entry which is preliminary data.</text>
</comment>
<organism evidence="1 2">
    <name type="scientific">Gandjariella thermophila</name>
    <dbReference type="NCBI Taxonomy" id="1931992"/>
    <lineage>
        <taxon>Bacteria</taxon>
        <taxon>Bacillati</taxon>
        <taxon>Actinomycetota</taxon>
        <taxon>Actinomycetes</taxon>
        <taxon>Pseudonocardiales</taxon>
        <taxon>Pseudonocardiaceae</taxon>
        <taxon>Gandjariella</taxon>
    </lineage>
</organism>
<dbReference type="Proteomes" id="UP000298860">
    <property type="component" value="Unassembled WGS sequence"/>
</dbReference>
<sequence length="224" mass="24915">MTTAATPRTGPPRLAWHVADVSEQHLAVVPTLDFHLAIDCADGVAVHTIALSTSVRLAVPVRGYDEPTRRRLHAVFGAPEQWASSLRDLTWAQVTVIVPAFTGHTEVRLPVPCGSDMDLAAVSYLHALRDGDLPLRFLFSGTVFYHADGRLRAAQVPWDAEAAFALPAERWHRLRARYFGDRRWLPLPLDSFDRLHAYRAEHAYPSWDATIDALLNHATTGRNG</sequence>
<proteinExistence type="predicted"/>
<dbReference type="OrthoDB" id="115056at2"/>
<gene>
    <name evidence="1" type="ORF">GTS_00590</name>
</gene>
<reference evidence="2" key="1">
    <citation type="submission" date="2019-04" db="EMBL/GenBank/DDBJ databases">
        <title>Draft genome sequence of Pseudonocardiaceae bacterium SL3-2-4.</title>
        <authorList>
            <person name="Ningsih F."/>
            <person name="Yokota A."/>
            <person name="Sakai Y."/>
            <person name="Nanatani K."/>
            <person name="Yabe S."/>
            <person name="Oetari A."/>
            <person name="Sjamsuridzal W."/>
        </authorList>
    </citation>
    <scope>NUCLEOTIDE SEQUENCE [LARGE SCALE GENOMIC DNA]</scope>
    <source>
        <strain evidence="2">SL3-2-4</strain>
    </source>
</reference>